<keyword evidence="2" id="KW-1185">Reference proteome</keyword>
<dbReference type="RefSeq" id="WP_065286729.1">
    <property type="nucleotide sequence ID" value="NZ_LFOE01000001.1"/>
</dbReference>
<dbReference type="Proteomes" id="UP000092668">
    <property type="component" value="Unassembled WGS sequence"/>
</dbReference>
<sequence>MSASVPHRIIVHRAGKNWAWTQVSRNGMAAAASPDTYETESNATRAAQRQVDILNGRTGRSRGGVYVEGYAKSAPYAALVVDENYHPRVG</sequence>
<reference evidence="1 2" key="1">
    <citation type="submission" date="2015-06" db="EMBL/GenBank/DDBJ databases">
        <title>Genome sequence of Mycobacterium kumamotonense strain Roo.</title>
        <authorList>
            <person name="Greninger A.L."/>
            <person name="Cunningham G."/>
            <person name="Miller S."/>
        </authorList>
    </citation>
    <scope>NUCLEOTIDE SEQUENCE [LARGE SCALE GENOMIC DNA]</scope>
    <source>
        <strain evidence="1 2">Roo</strain>
    </source>
</reference>
<gene>
    <name evidence="1" type="ORF">ACT18_00480</name>
</gene>
<protein>
    <recommendedName>
        <fullName evidence="3">DUF2188 domain-containing protein</fullName>
    </recommendedName>
</protein>
<evidence type="ECO:0000313" key="1">
    <source>
        <dbReference type="EMBL" id="OBY33461.1"/>
    </source>
</evidence>
<comment type="caution">
    <text evidence="1">The sequence shown here is derived from an EMBL/GenBank/DDBJ whole genome shotgun (WGS) entry which is preliminary data.</text>
</comment>
<proteinExistence type="predicted"/>
<dbReference type="AlphaFoldDB" id="A0A1B8SL57"/>
<evidence type="ECO:0008006" key="3">
    <source>
        <dbReference type="Google" id="ProtNLM"/>
    </source>
</evidence>
<evidence type="ECO:0000313" key="2">
    <source>
        <dbReference type="Proteomes" id="UP000092668"/>
    </source>
</evidence>
<dbReference type="EMBL" id="LFOE01000001">
    <property type="protein sequence ID" value="OBY33461.1"/>
    <property type="molecule type" value="Genomic_DNA"/>
</dbReference>
<organism evidence="1 2">
    <name type="scientific">Mycolicibacter kumamotonensis</name>
    <dbReference type="NCBI Taxonomy" id="354243"/>
    <lineage>
        <taxon>Bacteria</taxon>
        <taxon>Bacillati</taxon>
        <taxon>Actinomycetota</taxon>
        <taxon>Actinomycetes</taxon>
        <taxon>Mycobacteriales</taxon>
        <taxon>Mycobacteriaceae</taxon>
        <taxon>Mycolicibacter</taxon>
    </lineage>
</organism>
<accession>A0A1B8SL57</accession>
<name>A0A1B8SL57_9MYCO</name>